<evidence type="ECO:0000313" key="3">
    <source>
        <dbReference type="Proteomes" id="UP000037035"/>
    </source>
</evidence>
<protein>
    <submittedName>
        <fullName evidence="2">Uncharacterized protein</fullName>
    </submittedName>
</protein>
<dbReference type="AlphaFoldDB" id="A0A0L6UAQ5"/>
<dbReference type="VEuPathDB" id="FungiDB:VP01_8760g1"/>
<reference evidence="2 3" key="1">
    <citation type="submission" date="2015-08" db="EMBL/GenBank/DDBJ databases">
        <title>Next Generation Sequencing and Analysis of the Genome of Puccinia sorghi L Schw, the Causal Agent of Maize Common Rust.</title>
        <authorList>
            <person name="Rochi L."/>
            <person name="Burguener G."/>
            <person name="Darino M."/>
            <person name="Turjanski A."/>
            <person name="Kreff E."/>
            <person name="Dieguez M.J."/>
            <person name="Sacco F."/>
        </authorList>
    </citation>
    <scope>NUCLEOTIDE SEQUENCE [LARGE SCALE GENOMIC DNA]</scope>
    <source>
        <strain evidence="2 3">RO10H11247</strain>
    </source>
</reference>
<dbReference type="Proteomes" id="UP000037035">
    <property type="component" value="Unassembled WGS sequence"/>
</dbReference>
<proteinExistence type="predicted"/>
<gene>
    <name evidence="2" type="ORF">VP01_8760g1</name>
</gene>
<evidence type="ECO:0000313" key="2">
    <source>
        <dbReference type="EMBL" id="KNZ44850.1"/>
    </source>
</evidence>
<name>A0A0L6UAQ5_9BASI</name>
<accession>A0A0L6UAQ5</accession>
<keyword evidence="3" id="KW-1185">Reference proteome</keyword>
<comment type="caution">
    <text evidence="2">The sequence shown here is derived from an EMBL/GenBank/DDBJ whole genome shotgun (WGS) entry which is preliminary data.</text>
</comment>
<organism evidence="2 3">
    <name type="scientific">Puccinia sorghi</name>
    <dbReference type="NCBI Taxonomy" id="27349"/>
    <lineage>
        <taxon>Eukaryota</taxon>
        <taxon>Fungi</taxon>
        <taxon>Dikarya</taxon>
        <taxon>Basidiomycota</taxon>
        <taxon>Pucciniomycotina</taxon>
        <taxon>Pucciniomycetes</taxon>
        <taxon>Pucciniales</taxon>
        <taxon>Pucciniaceae</taxon>
        <taxon>Puccinia</taxon>
    </lineage>
</organism>
<feature type="compositionally biased region" description="Polar residues" evidence="1">
    <location>
        <begin position="84"/>
        <end position="98"/>
    </location>
</feature>
<sequence length="119" mass="12877">FAERNLLREARQLDEGVCNSKDVVGCSFQERNSTVAPPQCELVLSSLIPVSAVQPPPLCEIWTDAEIVDAICRAGPTDPDYNALQDSVMSPGPRSSNPKLAKYSVEGIRTTQGNHPQPS</sequence>
<feature type="non-terminal residue" evidence="2">
    <location>
        <position position="1"/>
    </location>
</feature>
<feature type="compositionally biased region" description="Polar residues" evidence="1">
    <location>
        <begin position="109"/>
        <end position="119"/>
    </location>
</feature>
<feature type="region of interest" description="Disordered" evidence="1">
    <location>
        <begin position="79"/>
        <end position="119"/>
    </location>
</feature>
<evidence type="ECO:0000256" key="1">
    <source>
        <dbReference type="SAM" id="MobiDB-lite"/>
    </source>
</evidence>
<dbReference type="EMBL" id="LAVV01014338">
    <property type="protein sequence ID" value="KNZ44850.1"/>
    <property type="molecule type" value="Genomic_DNA"/>
</dbReference>